<keyword evidence="5" id="KW-0274">FAD</keyword>
<name>A0ABP0G8U9_CLALP</name>
<comment type="cofactor">
    <cofactor evidence="1">
        <name>FAD</name>
        <dbReference type="ChEBI" id="CHEBI:57692"/>
    </cofactor>
</comment>
<sequence length="327" mass="36863">MVVEIAVVGAGVIGLSTAYKLQQDIKDCQVTVFYKECSPDTTGDVSAGFIYPYICSGHKVNYWFSETMKYFSEIYKLPNAFEMGVQPLHGYIYDDGLHEDLKQMFPFHAPITDKERDSLNLDLQHKVTTWTCDCGLYLPWLMKRIAEQGGKLVQKCVRSFEELQDFDVIVNCAGMGAKKLTNDPLLHPVRGQVFVVKAPWVKALFLTKSAYVLPRLDTVVLGGTSQRGDYNLEVDRVDSARIWEECCRLCPSVAYAEVVAERVGLRPFRESTIRVELEEVKLNQRNVPILHNYGHGGGGVSLHWGCALESSGILQKFLDERRALSKL</sequence>
<evidence type="ECO:0000256" key="6">
    <source>
        <dbReference type="ARBA" id="ARBA00023002"/>
    </source>
</evidence>
<comment type="subcellular location">
    <subcellularLocation>
        <location evidence="2">Peroxisome matrix</location>
    </subcellularLocation>
</comment>
<dbReference type="InterPro" id="IPR006181">
    <property type="entry name" value="D-amino_acid_oxidase_CS"/>
</dbReference>
<evidence type="ECO:0000313" key="15">
    <source>
        <dbReference type="Proteomes" id="UP001642483"/>
    </source>
</evidence>
<proteinExistence type="inferred from homology"/>
<dbReference type="Gene3D" id="3.40.50.720">
    <property type="entry name" value="NAD(P)-binding Rossmann-like Domain"/>
    <property type="match status" value="1"/>
</dbReference>
<organism evidence="14 15">
    <name type="scientific">Clavelina lepadiformis</name>
    <name type="common">Light-bulb sea squirt</name>
    <name type="synonym">Ascidia lepadiformis</name>
    <dbReference type="NCBI Taxonomy" id="159417"/>
    <lineage>
        <taxon>Eukaryota</taxon>
        <taxon>Metazoa</taxon>
        <taxon>Chordata</taxon>
        <taxon>Tunicata</taxon>
        <taxon>Ascidiacea</taxon>
        <taxon>Aplousobranchia</taxon>
        <taxon>Clavelinidae</taxon>
        <taxon>Clavelina</taxon>
    </lineage>
</organism>
<evidence type="ECO:0000256" key="8">
    <source>
        <dbReference type="ARBA" id="ARBA00044520"/>
    </source>
</evidence>
<dbReference type="SUPFAM" id="SSF51971">
    <property type="entry name" value="Nucleotide-binding domain"/>
    <property type="match status" value="1"/>
</dbReference>
<dbReference type="Gene3D" id="3.30.9.10">
    <property type="entry name" value="D-Amino Acid Oxidase, subunit A, domain 2"/>
    <property type="match status" value="1"/>
</dbReference>
<comment type="function">
    <text evidence="10">Selectively catalyzes the oxidative deamination of acidic amino acids. Suppresses the level of D-aspartate in the brain, an amino acid that can act as an agonist for glutamate receptors. Protects the organism from the toxicity of D-amino acids. May also function in the intestine.</text>
</comment>
<dbReference type="PANTHER" id="PTHR11530:SF11">
    <property type="entry name" value="D-ASPARTATE OXIDASE"/>
    <property type="match status" value="1"/>
</dbReference>
<keyword evidence="6" id="KW-0560">Oxidoreductase</keyword>
<dbReference type="InterPro" id="IPR023209">
    <property type="entry name" value="DAO"/>
</dbReference>
<accession>A0ABP0G8U9</accession>
<evidence type="ECO:0000256" key="9">
    <source>
        <dbReference type="ARBA" id="ARBA00044541"/>
    </source>
</evidence>
<comment type="catalytic activity">
    <reaction evidence="11">
        <text>D-aspartate + O2 + H2O = oxaloacetate + H2O2 + NH4(+)</text>
        <dbReference type="Rhea" id="RHEA:12512"/>
        <dbReference type="ChEBI" id="CHEBI:15377"/>
        <dbReference type="ChEBI" id="CHEBI:15379"/>
        <dbReference type="ChEBI" id="CHEBI:16240"/>
        <dbReference type="ChEBI" id="CHEBI:16452"/>
        <dbReference type="ChEBI" id="CHEBI:28938"/>
        <dbReference type="ChEBI" id="CHEBI:29990"/>
        <dbReference type="EC" id="1.4.3.1"/>
    </reaction>
    <physiologicalReaction direction="left-to-right" evidence="11">
        <dbReference type="Rhea" id="RHEA:12513"/>
    </physiologicalReaction>
</comment>
<protein>
    <recommendedName>
        <fullName evidence="9">D-aspartate oxidase</fullName>
        <ecNumber evidence="8">1.4.3.1</ecNumber>
    </recommendedName>
</protein>
<dbReference type="SUPFAM" id="SSF54373">
    <property type="entry name" value="FAD-linked reductases, C-terminal domain"/>
    <property type="match status" value="1"/>
</dbReference>
<dbReference type="PIRSF" id="PIRSF000189">
    <property type="entry name" value="D-aa_oxidase"/>
    <property type="match status" value="1"/>
</dbReference>
<dbReference type="EC" id="1.4.3.1" evidence="8"/>
<keyword evidence="4" id="KW-0285">Flavoprotein</keyword>
<evidence type="ECO:0000256" key="5">
    <source>
        <dbReference type="ARBA" id="ARBA00022827"/>
    </source>
</evidence>
<keyword evidence="7" id="KW-0576">Peroxisome</keyword>
<evidence type="ECO:0000256" key="11">
    <source>
        <dbReference type="ARBA" id="ARBA00047522"/>
    </source>
</evidence>
<evidence type="ECO:0000256" key="1">
    <source>
        <dbReference type="ARBA" id="ARBA00001974"/>
    </source>
</evidence>
<gene>
    <name evidence="14" type="ORF">CVLEPA_LOCUS20084</name>
</gene>
<evidence type="ECO:0000256" key="3">
    <source>
        <dbReference type="ARBA" id="ARBA00006730"/>
    </source>
</evidence>
<evidence type="ECO:0000256" key="7">
    <source>
        <dbReference type="ARBA" id="ARBA00023140"/>
    </source>
</evidence>
<evidence type="ECO:0000256" key="10">
    <source>
        <dbReference type="ARBA" id="ARBA00046214"/>
    </source>
</evidence>
<dbReference type="EMBL" id="CAWYQH010000108">
    <property type="protein sequence ID" value="CAK8688045.1"/>
    <property type="molecule type" value="Genomic_DNA"/>
</dbReference>
<comment type="catalytic activity">
    <reaction evidence="12">
        <text>D-glutamate + O2 + H2O = 2-oxoglutarate + H2O2 + NH4(+)</text>
        <dbReference type="Rhea" id="RHEA:10028"/>
        <dbReference type="ChEBI" id="CHEBI:15377"/>
        <dbReference type="ChEBI" id="CHEBI:15379"/>
        <dbReference type="ChEBI" id="CHEBI:16240"/>
        <dbReference type="ChEBI" id="CHEBI:16810"/>
        <dbReference type="ChEBI" id="CHEBI:28938"/>
        <dbReference type="ChEBI" id="CHEBI:29986"/>
    </reaction>
    <physiologicalReaction direction="left-to-right" evidence="12">
        <dbReference type="Rhea" id="RHEA:10029"/>
    </physiologicalReaction>
</comment>
<dbReference type="PANTHER" id="PTHR11530">
    <property type="entry name" value="D-AMINO ACID OXIDASE"/>
    <property type="match status" value="1"/>
</dbReference>
<dbReference type="Pfam" id="PF01266">
    <property type="entry name" value="DAO"/>
    <property type="match status" value="1"/>
</dbReference>
<evidence type="ECO:0000256" key="12">
    <source>
        <dbReference type="ARBA" id="ARBA00049882"/>
    </source>
</evidence>
<evidence type="ECO:0000256" key="4">
    <source>
        <dbReference type="ARBA" id="ARBA00022630"/>
    </source>
</evidence>
<evidence type="ECO:0000256" key="2">
    <source>
        <dbReference type="ARBA" id="ARBA00004253"/>
    </source>
</evidence>
<evidence type="ECO:0000259" key="13">
    <source>
        <dbReference type="Pfam" id="PF01266"/>
    </source>
</evidence>
<evidence type="ECO:0000313" key="14">
    <source>
        <dbReference type="EMBL" id="CAK8688045.1"/>
    </source>
</evidence>
<dbReference type="Proteomes" id="UP001642483">
    <property type="component" value="Unassembled WGS sequence"/>
</dbReference>
<comment type="caution">
    <text evidence="14">The sequence shown here is derived from an EMBL/GenBank/DDBJ whole genome shotgun (WGS) entry which is preliminary data.</text>
</comment>
<dbReference type="InterPro" id="IPR006076">
    <property type="entry name" value="FAD-dep_OxRdtase"/>
</dbReference>
<dbReference type="PROSITE" id="PS00677">
    <property type="entry name" value="DAO"/>
    <property type="match status" value="1"/>
</dbReference>
<comment type="similarity">
    <text evidence="3">Belongs to the DAMOX/DASOX family.</text>
</comment>
<feature type="domain" description="FAD dependent oxidoreductase" evidence="13">
    <location>
        <begin position="5"/>
        <end position="307"/>
    </location>
</feature>
<keyword evidence="15" id="KW-1185">Reference proteome</keyword>
<reference evidence="14 15" key="1">
    <citation type="submission" date="2024-02" db="EMBL/GenBank/DDBJ databases">
        <authorList>
            <person name="Daric V."/>
            <person name="Darras S."/>
        </authorList>
    </citation>
    <scope>NUCLEOTIDE SEQUENCE [LARGE SCALE GENOMIC DNA]</scope>
</reference>